<reference evidence="7 8" key="1">
    <citation type="submission" date="2020-08" db="EMBL/GenBank/DDBJ databases">
        <title>Plant Genome Project.</title>
        <authorList>
            <person name="Zhang R.-G."/>
        </authorList>
    </citation>
    <scope>NUCLEOTIDE SEQUENCE [LARGE SCALE GENOMIC DNA]</scope>
    <source>
        <tissue evidence="7">Rhizome</tissue>
    </source>
</reference>
<organism evidence="7 8">
    <name type="scientific">Zingiber officinale</name>
    <name type="common">Ginger</name>
    <name type="synonym">Amomum zingiber</name>
    <dbReference type="NCBI Taxonomy" id="94328"/>
    <lineage>
        <taxon>Eukaryota</taxon>
        <taxon>Viridiplantae</taxon>
        <taxon>Streptophyta</taxon>
        <taxon>Embryophyta</taxon>
        <taxon>Tracheophyta</taxon>
        <taxon>Spermatophyta</taxon>
        <taxon>Magnoliopsida</taxon>
        <taxon>Liliopsida</taxon>
        <taxon>Zingiberales</taxon>
        <taxon>Zingiberaceae</taxon>
        <taxon>Zingiber</taxon>
    </lineage>
</organism>
<name>A0A8J5EVV7_ZINOF</name>
<comment type="subcellular location">
    <subcellularLocation>
        <location evidence="1">Nucleus</location>
    </subcellularLocation>
</comment>
<evidence type="ECO:0000256" key="1">
    <source>
        <dbReference type="ARBA" id="ARBA00004123"/>
    </source>
</evidence>
<evidence type="ECO:0000256" key="2">
    <source>
        <dbReference type="ARBA" id="ARBA00023015"/>
    </source>
</evidence>
<dbReference type="GO" id="GO:0000981">
    <property type="term" value="F:DNA-binding transcription factor activity, RNA polymerase II-specific"/>
    <property type="evidence" value="ECO:0007669"/>
    <property type="project" value="TreeGrafter"/>
</dbReference>
<protein>
    <submittedName>
        <fullName evidence="7">Uncharacterized protein</fullName>
    </submittedName>
</protein>
<evidence type="ECO:0000313" key="7">
    <source>
        <dbReference type="EMBL" id="KAG6475151.1"/>
    </source>
</evidence>
<evidence type="ECO:0000256" key="6">
    <source>
        <dbReference type="SAM" id="Coils"/>
    </source>
</evidence>
<evidence type="ECO:0000256" key="5">
    <source>
        <dbReference type="ARBA" id="ARBA00023242"/>
    </source>
</evidence>
<evidence type="ECO:0000313" key="8">
    <source>
        <dbReference type="Proteomes" id="UP000734854"/>
    </source>
</evidence>
<dbReference type="GO" id="GO:0005634">
    <property type="term" value="C:nucleus"/>
    <property type="evidence" value="ECO:0007669"/>
    <property type="project" value="UniProtKB-SubCell"/>
</dbReference>
<keyword evidence="6" id="KW-0175">Coiled coil</keyword>
<comment type="caution">
    <text evidence="7">The sequence shown here is derived from an EMBL/GenBank/DDBJ whole genome shotgun (WGS) entry which is preliminary data.</text>
</comment>
<gene>
    <name evidence="7" type="ORF">ZIOFF_064369</name>
</gene>
<sequence length="301" mass="32797">MATAILLTHSLTHSPQLASYAKHRLAHSDDSKAEQQNLCLWLCSYIVASRFCTSTFASFLWISMPACGTASASNKARTHKSQALLFKFSEGGGGKKKGGELCLCLIAAGDQASIVAGAINYVKELEQLLQSLEVQKRLKQRADAAGIASAFDDFFSFPQYCAYSPAAGDTAGGEADEAGHQTGTANIEVTMVESHANLKVLSRRRPRQLFELVVGLQTLRLLPLHLNVTSVHHMAMYSFSLKVCLPQLTDFIRLNFFHGICADPFLPLPVKVEDDCPYTSVDEIATAVHQMLGKIQEAANF</sequence>
<dbReference type="Proteomes" id="UP000734854">
    <property type="component" value="Unassembled WGS sequence"/>
</dbReference>
<accession>A0A8J5EVV7</accession>
<proteinExistence type="predicted"/>
<keyword evidence="5" id="KW-0539">Nucleus</keyword>
<keyword evidence="2" id="KW-0805">Transcription regulation</keyword>
<feature type="coiled-coil region" evidence="6">
    <location>
        <begin position="115"/>
        <end position="145"/>
    </location>
</feature>
<dbReference type="EMBL" id="JACMSC010000018">
    <property type="protein sequence ID" value="KAG6475151.1"/>
    <property type="molecule type" value="Genomic_DNA"/>
</dbReference>
<evidence type="ECO:0000256" key="4">
    <source>
        <dbReference type="ARBA" id="ARBA00023163"/>
    </source>
</evidence>
<keyword evidence="8" id="KW-1185">Reference proteome</keyword>
<dbReference type="PANTHER" id="PTHR11969:SF54">
    <property type="entry name" value="MAD-LIKE PROTEIN 1"/>
    <property type="match status" value="1"/>
</dbReference>
<keyword evidence="4" id="KW-0804">Transcription</keyword>
<dbReference type="GO" id="GO:0000978">
    <property type="term" value="F:RNA polymerase II cis-regulatory region sequence-specific DNA binding"/>
    <property type="evidence" value="ECO:0007669"/>
    <property type="project" value="TreeGrafter"/>
</dbReference>
<keyword evidence="3" id="KW-0238">DNA-binding</keyword>
<dbReference type="PANTHER" id="PTHR11969">
    <property type="entry name" value="MAX DIMERIZATION, MAD"/>
    <property type="match status" value="1"/>
</dbReference>
<evidence type="ECO:0000256" key="3">
    <source>
        <dbReference type="ARBA" id="ARBA00023125"/>
    </source>
</evidence>
<dbReference type="AlphaFoldDB" id="A0A8J5EVV7"/>